<accession>A0A9X8WKU7</accession>
<dbReference type="RefSeq" id="WP_076368421.1">
    <property type="nucleotide sequence ID" value="NZ_FTMX01000003.1"/>
</dbReference>
<feature type="coiled-coil region" evidence="1">
    <location>
        <begin position="4"/>
        <end position="35"/>
    </location>
</feature>
<dbReference type="Proteomes" id="UP000185829">
    <property type="component" value="Unassembled WGS sequence"/>
</dbReference>
<dbReference type="EMBL" id="FTMX01000003">
    <property type="protein sequence ID" value="SIR37973.1"/>
    <property type="molecule type" value="Genomic_DNA"/>
</dbReference>
<comment type="caution">
    <text evidence="2">The sequence shown here is derived from an EMBL/GenBank/DDBJ whole genome shotgun (WGS) entry which is preliminary data.</text>
</comment>
<organism evidence="2 3">
    <name type="scientific">Peribacillus simplex</name>
    <dbReference type="NCBI Taxonomy" id="1478"/>
    <lineage>
        <taxon>Bacteria</taxon>
        <taxon>Bacillati</taxon>
        <taxon>Bacillota</taxon>
        <taxon>Bacilli</taxon>
        <taxon>Bacillales</taxon>
        <taxon>Bacillaceae</taxon>
        <taxon>Peribacillus</taxon>
    </lineage>
</organism>
<sequence>MEHLKTWKQELEKANEEHQSSLENFINEREMLQSKKTILQEIIFHFSGEKAIEDFKIQSGYNEITSSLKNLESQEQYELEEKLKIKIHYNKHIIGKINLELPVQ</sequence>
<name>A0A9X8WKU7_9BACI</name>
<evidence type="ECO:0000313" key="3">
    <source>
        <dbReference type="Proteomes" id="UP000185829"/>
    </source>
</evidence>
<evidence type="ECO:0000313" key="2">
    <source>
        <dbReference type="EMBL" id="SIR37973.1"/>
    </source>
</evidence>
<dbReference type="AlphaFoldDB" id="A0A9X8WKU7"/>
<evidence type="ECO:0000256" key="1">
    <source>
        <dbReference type="SAM" id="Coils"/>
    </source>
</evidence>
<protein>
    <submittedName>
        <fullName evidence="2">Uncharacterized protein</fullName>
    </submittedName>
</protein>
<proteinExistence type="predicted"/>
<keyword evidence="1" id="KW-0175">Coiled coil</keyword>
<gene>
    <name evidence="2" type="ORF">SAMN05878482_103479</name>
</gene>
<reference evidence="2 3" key="1">
    <citation type="submission" date="2017-01" db="EMBL/GenBank/DDBJ databases">
        <authorList>
            <person name="Varghese N."/>
            <person name="Submissions S."/>
        </authorList>
    </citation>
    <scope>NUCLEOTIDE SEQUENCE [LARGE SCALE GENOMIC DNA]</scope>
    <source>
        <strain evidence="2 3">RUG2-6</strain>
    </source>
</reference>